<organism evidence="8 9">
    <name type="scientific">Methanosarcina mazei WWM610</name>
    <dbReference type="NCBI Taxonomy" id="1434117"/>
    <lineage>
        <taxon>Archaea</taxon>
        <taxon>Methanobacteriati</taxon>
        <taxon>Methanobacteriota</taxon>
        <taxon>Stenosarchaea group</taxon>
        <taxon>Methanomicrobia</taxon>
        <taxon>Methanosarcinales</taxon>
        <taxon>Methanosarcinaceae</taxon>
        <taxon>Methanosarcina</taxon>
    </lineage>
</organism>
<dbReference type="InterPro" id="IPR050456">
    <property type="entry name" value="DeoC/FbaB_aldolase"/>
</dbReference>
<dbReference type="SMART" id="SM01133">
    <property type="entry name" value="DeoC"/>
    <property type="match status" value="1"/>
</dbReference>
<dbReference type="EMBL" id="CP009509">
    <property type="protein sequence ID" value="AKB41956.1"/>
    <property type="molecule type" value="Genomic_DNA"/>
</dbReference>
<dbReference type="RefSeq" id="WP_011033570.1">
    <property type="nucleotide sequence ID" value="NZ_CP009509.1"/>
</dbReference>
<dbReference type="HAMAP" id="MF_00960">
    <property type="entry name" value="ADH_synthase"/>
    <property type="match status" value="1"/>
</dbReference>
<comment type="subunit">
    <text evidence="5">Homodecamer.</text>
</comment>
<evidence type="ECO:0000256" key="6">
    <source>
        <dbReference type="NCBIfam" id="TIGR01949"/>
    </source>
</evidence>
<dbReference type="HOGENOM" id="CLU_057069_2_0_2"/>
<dbReference type="NCBIfam" id="NF005556">
    <property type="entry name" value="PRK07226.1"/>
    <property type="match status" value="1"/>
</dbReference>
<dbReference type="PANTHER" id="PTHR47916:SF1">
    <property type="entry name" value="3-HYDROXY-5-PHOSPHONOOXYPENTANE-2,4-DIONE THIOLASE"/>
    <property type="match status" value="1"/>
</dbReference>
<dbReference type="PATRIC" id="fig|1434117.4.peg.3758"/>
<dbReference type="AlphaFoldDB" id="A0A0E3LG60"/>
<feature type="binding site" evidence="5">
    <location>
        <begin position="203"/>
        <end position="204"/>
    </location>
    <ligand>
        <name>1-deoxy-D-threo-hexo-2,5-diulose 6-phosphate</name>
        <dbReference type="ChEBI" id="CHEBI:58861"/>
    </ligand>
</feature>
<keyword evidence="2 5" id="KW-0808">Transferase</keyword>
<keyword evidence="1 5" id="KW-0028">Amino-acid biosynthesis</keyword>
<feature type="binding site" evidence="5">
    <location>
        <begin position="231"/>
        <end position="232"/>
    </location>
    <ligand>
        <name>1-deoxy-D-threo-hexo-2,5-diulose 6-phosphate</name>
        <dbReference type="ChEBI" id="CHEBI:58861"/>
    </ligand>
</feature>
<dbReference type="Gene3D" id="3.20.20.70">
    <property type="entry name" value="Aldolase class I"/>
    <property type="match status" value="1"/>
</dbReference>
<evidence type="ECO:0000313" key="9">
    <source>
        <dbReference type="Proteomes" id="UP000033058"/>
    </source>
</evidence>
<evidence type="ECO:0000256" key="1">
    <source>
        <dbReference type="ARBA" id="ARBA00022605"/>
    </source>
</evidence>
<dbReference type="InterPro" id="IPR013785">
    <property type="entry name" value="Aldolase_TIM"/>
</dbReference>
<gene>
    <name evidence="5" type="primary">aroA'</name>
    <name evidence="8" type="ORF">MSMAW_2965</name>
</gene>
<evidence type="ECO:0000256" key="3">
    <source>
        <dbReference type="ARBA" id="ARBA00023141"/>
    </source>
</evidence>
<comment type="function">
    <text evidence="5">Catalyzes a transaldol reaction between 6-deoxy-5-ketofructose 1-phosphate (DKFP) and L-aspartate semialdehyde (ASA) with an elimination of hydroxypyruvaldehyde phosphate to yield 2-amino-3,7-dideoxy-D-threo-hept-6-ulosonate (ADH). Plays a key role in an alternative pathway of the biosynthesis of 3-dehydroquinate (DHQ), which is involved in the canonical pathway for the biosynthesis of aromatic amino acids.</text>
</comment>
<dbReference type="Pfam" id="PF01791">
    <property type="entry name" value="DeoC"/>
    <property type="match status" value="1"/>
</dbReference>
<reference evidence="8 9" key="1">
    <citation type="submission" date="2014-07" db="EMBL/GenBank/DDBJ databases">
        <title>Methanogenic archaea and the global carbon cycle.</title>
        <authorList>
            <person name="Henriksen J.R."/>
            <person name="Luke J."/>
            <person name="Reinhart S."/>
            <person name="Benedict M.N."/>
            <person name="Youngblut N.D."/>
            <person name="Metcalf M.E."/>
            <person name="Whitaker R.J."/>
            <person name="Metcalf W.W."/>
        </authorList>
    </citation>
    <scope>NUCLEOTIDE SEQUENCE [LARGE SCALE GENOMIC DNA]</scope>
    <source>
        <strain evidence="8 9">WWM610</strain>
    </source>
</reference>
<comment type="caution">
    <text evidence="5">Lacks conserved residue(s) required for the propagation of feature annotation.</text>
</comment>
<keyword evidence="4 5" id="KW-0704">Schiff base</keyword>
<dbReference type="CDD" id="cd00958">
    <property type="entry name" value="DhnA"/>
    <property type="match status" value="1"/>
</dbReference>
<dbReference type="PANTHER" id="PTHR47916">
    <property type="entry name" value="FRUCTOSE-BISPHOSPHATE ALDOLASE CLASS 1"/>
    <property type="match status" value="1"/>
</dbReference>
<feature type="active site" description="Proton donor" evidence="5 7">
    <location>
        <position position="147"/>
    </location>
</feature>
<dbReference type="GO" id="GO:0008652">
    <property type="term" value="P:amino acid biosynthetic process"/>
    <property type="evidence" value="ECO:0007669"/>
    <property type="project" value="UniProtKB-KW"/>
</dbReference>
<feature type="active site" description="Proton acceptor" evidence="5">
    <location>
        <position position="27"/>
    </location>
</feature>
<name>A0A0E3LG60_METMZ</name>
<dbReference type="GO" id="GO:0016744">
    <property type="term" value="F:transketolase or transaldolase activity"/>
    <property type="evidence" value="ECO:0007669"/>
    <property type="project" value="UniProtKB-UniRule"/>
</dbReference>
<dbReference type="InterPro" id="IPR010210">
    <property type="entry name" value="ADH_synthase"/>
</dbReference>
<dbReference type="NCBIfam" id="TIGR01949">
    <property type="entry name" value="ADH_synth"/>
    <property type="match status" value="1"/>
</dbReference>
<feature type="active site" description="Schiff-base intermediate with substrate" evidence="5">
    <location>
        <position position="178"/>
    </location>
</feature>
<dbReference type="GO" id="GO:0004332">
    <property type="term" value="F:fructose-bisphosphate aldolase activity"/>
    <property type="evidence" value="ECO:0007669"/>
    <property type="project" value="InterPro"/>
</dbReference>
<dbReference type="Proteomes" id="UP000033058">
    <property type="component" value="Chromosome"/>
</dbReference>
<accession>A0A0E3LG60</accession>
<evidence type="ECO:0000256" key="5">
    <source>
        <dbReference type="HAMAP-Rule" id="MF_00960"/>
    </source>
</evidence>
<protein>
    <recommendedName>
        <fullName evidence="5 6">2-amino-3,7-dideoxy-D-threo-hept-6-ulosonate synthase</fullName>
        <shortName evidence="5">ADH synthase</shortName>
        <shortName evidence="5">ADHS</shortName>
        <shortName evidence="5">ADTH synthase</shortName>
        <ecNumber evidence="5 6">2.2.1.10</ecNumber>
    </recommendedName>
</protein>
<comment type="catalytic activity">
    <reaction evidence="5">
        <text>1-deoxy-D-threo-hexo-2,5-diulose 6-phosphate + L-aspartate 4-semialdehyde = 2,3-dioxopropyl phosphate + 2-amino-2,3,7-trideoxy-D-lyxo-hept-6-ulosonate</text>
        <dbReference type="Rhea" id="RHEA:25952"/>
        <dbReference type="ChEBI" id="CHEBI:58859"/>
        <dbReference type="ChEBI" id="CHEBI:58860"/>
        <dbReference type="ChEBI" id="CHEBI:58861"/>
        <dbReference type="ChEBI" id="CHEBI:537519"/>
        <dbReference type="EC" id="2.2.1.10"/>
    </reaction>
</comment>
<feature type="active site" description="Schiff-base intermediate with dihydroxyacetone-P" evidence="7">
    <location>
        <position position="178"/>
    </location>
</feature>
<keyword evidence="3 5" id="KW-0057">Aromatic amino acid biosynthesis</keyword>
<dbReference type="SUPFAM" id="SSF51569">
    <property type="entry name" value="Aldolase"/>
    <property type="match status" value="1"/>
</dbReference>
<evidence type="ECO:0000313" key="8">
    <source>
        <dbReference type="EMBL" id="AKB41956.1"/>
    </source>
</evidence>
<sequence>MSTIGKSVRMERIFNRNTGNAIIIPMDHGVGAGPISGLTNLQEAVNRVAEGGANAVLGHMGLSKHGHRGYGHDVGLIIHLSASTSLALDPNHKVLVTTVEEAIKVGADAVSVHINIGAEDEFEMLQGLGYVAGKCDEWGIPLLAMMYPRGKKVRSEYDVDVVKHAARIGAELGADIVKTNYTGNPETFKEVVNGCPVPVIIAGGPKMGSEKELLEMIEGSLEAGGRGVAIGRNVFQAEDPTGLVRRISKIVHEGMTAEEIIKMGKNA</sequence>
<feature type="binding site" evidence="5">
    <location>
        <begin position="147"/>
        <end position="149"/>
    </location>
    <ligand>
        <name>1-deoxy-D-threo-hexo-2,5-diulose 6-phosphate</name>
        <dbReference type="ChEBI" id="CHEBI:58861"/>
    </ligand>
</feature>
<proteinExistence type="inferred from homology"/>
<evidence type="ECO:0000256" key="2">
    <source>
        <dbReference type="ARBA" id="ARBA00022679"/>
    </source>
</evidence>
<dbReference type="GO" id="GO:0009073">
    <property type="term" value="P:aromatic amino acid family biosynthetic process"/>
    <property type="evidence" value="ECO:0007669"/>
    <property type="project" value="UniProtKB-UniRule"/>
</dbReference>
<comment type="similarity">
    <text evidence="5">Belongs to the DeoC/FbaB aldolase family. ADHS subfamily.</text>
</comment>
<dbReference type="InterPro" id="IPR041720">
    <property type="entry name" value="FbaB-like"/>
</dbReference>
<dbReference type="PIRSF" id="PIRSF038992">
    <property type="entry name" value="Aldolase_Ia"/>
    <property type="match status" value="1"/>
</dbReference>
<evidence type="ECO:0000256" key="4">
    <source>
        <dbReference type="ARBA" id="ARBA00023270"/>
    </source>
</evidence>
<dbReference type="GeneID" id="24852765"/>
<dbReference type="InterPro" id="IPR002915">
    <property type="entry name" value="DeoC/FbaB/LacD_aldolase"/>
</dbReference>
<dbReference type="EC" id="2.2.1.10" evidence="5 6"/>
<evidence type="ECO:0000256" key="7">
    <source>
        <dbReference type="PIRSR" id="PIRSR038992-1"/>
    </source>
</evidence>
<dbReference type="GO" id="GO:0016836">
    <property type="term" value="F:hydro-lyase activity"/>
    <property type="evidence" value="ECO:0007669"/>
    <property type="project" value="InterPro"/>
</dbReference>